<organism evidence="5 6">
    <name type="scientific">Lentzea aerocolonigenes</name>
    <name type="common">Lechevalieria aerocolonigenes</name>
    <name type="synonym">Saccharothrix aerocolonigenes</name>
    <dbReference type="NCBI Taxonomy" id="68170"/>
    <lineage>
        <taxon>Bacteria</taxon>
        <taxon>Bacillati</taxon>
        <taxon>Actinomycetota</taxon>
        <taxon>Actinomycetes</taxon>
        <taxon>Pseudonocardiales</taxon>
        <taxon>Pseudonocardiaceae</taxon>
        <taxon>Lentzea</taxon>
    </lineage>
</organism>
<evidence type="ECO:0000313" key="6">
    <source>
        <dbReference type="Proteomes" id="UP000033393"/>
    </source>
</evidence>
<evidence type="ECO:0000259" key="4">
    <source>
        <dbReference type="PROSITE" id="PS51118"/>
    </source>
</evidence>
<dbReference type="AlphaFoldDB" id="A0A0F0GK67"/>
<dbReference type="Proteomes" id="UP000033393">
    <property type="component" value="Unassembled WGS sequence"/>
</dbReference>
<keyword evidence="1" id="KW-0805">Transcription regulation</keyword>
<dbReference type="InterPro" id="IPR002577">
    <property type="entry name" value="HTH_HxlR"/>
</dbReference>
<dbReference type="EMBL" id="JYJG01000318">
    <property type="protein sequence ID" value="KJK42951.1"/>
    <property type="molecule type" value="Genomic_DNA"/>
</dbReference>
<feature type="domain" description="HTH hxlR-type" evidence="4">
    <location>
        <begin position="1"/>
        <end position="90"/>
    </location>
</feature>
<keyword evidence="6" id="KW-1185">Reference proteome</keyword>
<protein>
    <submittedName>
        <fullName evidence="5">HxlR family transcriptional regulator</fullName>
    </submittedName>
</protein>
<comment type="caution">
    <text evidence="5">The sequence shown here is derived from an EMBL/GenBank/DDBJ whole genome shotgun (WGS) entry which is preliminary data.</text>
</comment>
<dbReference type="Pfam" id="PF01638">
    <property type="entry name" value="HxlR"/>
    <property type="match status" value="1"/>
</dbReference>
<dbReference type="eggNOG" id="COG1733">
    <property type="taxonomic scope" value="Bacteria"/>
</dbReference>
<dbReference type="InterPro" id="IPR036388">
    <property type="entry name" value="WH-like_DNA-bd_sf"/>
</dbReference>
<dbReference type="SUPFAM" id="SSF46785">
    <property type="entry name" value="Winged helix' DNA-binding domain"/>
    <property type="match status" value="1"/>
</dbReference>
<evidence type="ECO:0000256" key="2">
    <source>
        <dbReference type="ARBA" id="ARBA00023125"/>
    </source>
</evidence>
<dbReference type="PANTHER" id="PTHR33204:SF37">
    <property type="entry name" value="HTH-TYPE TRANSCRIPTIONAL REGULATOR YODB"/>
    <property type="match status" value="1"/>
</dbReference>
<dbReference type="InterPro" id="IPR036390">
    <property type="entry name" value="WH_DNA-bd_sf"/>
</dbReference>
<evidence type="ECO:0000313" key="5">
    <source>
        <dbReference type="EMBL" id="KJK42951.1"/>
    </source>
</evidence>
<dbReference type="PANTHER" id="PTHR33204">
    <property type="entry name" value="TRANSCRIPTIONAL REGULATOR, MARR FAMILY"/>
    <property type="match status" value="1"/>
</dbReference>
<sequence length="100" mass="11394">MTSRWAPLILVKLAESPLRFYELRDHIGGISEKVLSEKLRLLTRDGLVDRTVEPAIPPRVSYALTDTGRNVAKPLRQLMRWVADNGETVMAARTRHDDQN</sequence>
<dbReference type="GO" id="GO:0003677">
    <property type="term" value="F:DNA binding"/>
    <property type="evidence" value="ECO:0007669"/>
    <property type="project" value="UniProtKB-KW"/>
</dbReference>
<dbReference type="PATRIC" id="fig|68170.10.peg.9148"/>
<reference evidence="5 6" key="1">
    <citation type="submission" date="2015-02" db="EMBL/GenBank/DDBJ databases">
        <authorList>
            <person name="Ju K.-S."/>
            <person name="Doroghazi J.R."/>
            <person name="Metcalf W."/>
        </authorList>
    </citation>
    <scope>NUCLEOTIDE SEQUENCE [LARGE SCALE GENOMIC DNA]</scope>
    <source>
        <strain evidence="5 6">NRRL B-16140</strain>
    </source>
</reference>
<keyword evidence="3" id="KW-0804">Transcription</keyword>
<accession>A0A0F0GK67</accession>
<gene>
    <name evidence="5" type="ORF">UK23_35050</name>
</gene>
<dbReference type="PROSITE" id="PS51118">
    <property type="entry name" value="HTH_HXLR"/>
    <property type="match status" value="1"/>
</dbReference>
<evidence type="ECO:0000256" key="1">
    <source>
        <dbReference type="ARBA" id="ARBA00023015"/>
    </source>
</evidence>
<proteinExistence type="predicted"/>
<dbReference type="Gene3D" id="1.10.10.10">
    <property type="entry name" value="Winged helix-like DNA-binding domain superfamily/Winged helix DNA-binding domain"/>
    <property type="match status" value="1"/>
</dbReference>
<keyword evidence="2" id="KW-0238">DNA-binding</keyword>
<evidence type="ECO:0000256" key="3">
    <source>
        <dbReference type="ARBA" id="ARBA00023163"/>
    </source>
</evidence>
<name>A0A0F0GK67_LENAE</name>